<feature type="coiled-coil region" evidence="7">
    <location>
        <begin position="247"/>
        <end position="357"/>
    </location>
</feature>
<dbReference type="FunFam" id="2.30.29.30:FF:000014">
    <property type="entry name" value="Homer homolog 1 (Drosophila)"/>
    <property type="match status" value="1"/>
</dbReference>
<name>A0AA88H4C5_ARTSF</name>
<keyword evidence="2" id="KW-0963">Cytoplasm</keyword>
<dbReference type="Gene3D" id="2.30.29.30">
    <property type="entry name" value="Pleckstrin-homology domain (PH domain)/Phosphotyrosine-binding domain (PTB)"/>
    <property type="match status" value="1"/>
</dbReference>
<evidence type="ECO:0000256" key="2">
    <source>
        <dbReference type="ARBA" id="ARBA00022490"/>
    </source>
</evidence>
<dbReference type="Proteomes" id="UP001187531">
    <property type="component" value="Unassembled WGS sequence"/>
</dbReference>
<dbReference type="AlphaFoldDB" id="A0AA88H4C5"/>
<sequence>MGEQPIFSCKAHVFHIDPKTKKSWVPASTTAISVSFFFDSTRSLYRIISVEGAKAVINSTVTPSMTFTKTSQKFGQWSDVRANTVYGLGFPSEAELNKFIEKFHEVKEATKNIGAGNKNTSNGSTPSGQILQPTNITSANASPIQSRSMGTSPAPSNQEEEAHPPITESHLSEDVHCQQIKGQYGTHQRSQSLSGSYQSTLESPTKKNLEKNHIAAVTTNASPSQNLLGGIPAPSSGAVEAQLKYENERLKLALAQSSANAKKWEVELATLKSNNARLTAALQESTANVEEWKRQLQAFKEENVALKSKLLDTETNKGDDFNSGELKKEITTLRLKCDSLETELKTKDEKVRGLSTELKDSLSVMENFKSLYEESQKNEKTTRLVLSRIDTALNSSRSQSILIENLRVVFLEKIKEIEDANIDVRNILEG</sequence>
<dbReference type="InterPro" id="IPR011993">
    <property type="entry name" value="PH-like_dom_sf"/>
</dbReference>
<evidence type="ECO:0000259" key="9">
    <source>
        <dbReference type="PROSITE" id="PS50229"/>
    </source>
</evidence>
<evidence type="ECO:0000256" key="7">
    <source>
        <dbReference type="SAM" id="Coils"/>
    </source>
</evidence>
<gene>
    <name evidence="10" type="ORF">QYM36_016850</name>
</gene>
<feature type="region of interest" description="Disordered" evidence="8">
    <location>
        <begin position="112"/>
        <end position="206"/>
    </location>
</feature>
<dbReference type="CDD" id="cd01206">
    <property type="entry name" value="EVH1_Homer_Vesl"/>
    <property type="match status" value="1"/>
</dbReference>
<organism evidence="10 11">
    <name type="scientific">Artemia franciscana</name>
    <name type="common">Brine shrimp</name>
    <name type="synonym">Artemia sanfranciscana</name>
    <dbReference type="NCBI Taxonomy" id="6661"/>
    <lineage>
        <taxon>Eukaryota</taxon>
        <taxon>Metazoa</taxon>
        <taxon>Ecdysozoa</taxon>
        <taxon>Arthropoda</taxon>
        <taxon>Crustacea</taxon>
        <taxon>Branchiopoda</taxon>
        <taxon>Anostraca</taxon>
        <taxon>Artemiidae</taxon>
        <taxon>Artemia</taxon>
    </lineage>
</organism>
<dbReference type="PROSITE" id="PS50229">
    <property type="entry name" value="WH1"/>
    <property type="match status" value="1"/>
</dbReference>
<evidence type="ECO:0000256" key="5">
    <source>
        <dbReference type="ARBA" id="ARBA00023606"/>
    </source>
</evidence>
<evidence type="ECO:0000256" key="1">
    <source>
        <dbReference type="ARBA" id="ARBA00004496"/>
    </source>
</evidence>
<evidence type="ECO:0000256" key="8">
    <source>
        <dbReference type="SAM" id="MobiDB-lite"/>
    </source>
</evidence>
<keyword evidence="3" id="KW-0770">Synapse</keyword>
<dbReference type="GO" id="GO:0035256">
    <property type="term" value="F:G protein-coupled glutamate receptor binding"/>
    <property type="evidence" value="ECO:0007669"/>
    <property type="project" value="InterPro"/>
</dbReference>
<comment type="subcellular location">
    <subcellularLocation>
        <location evidence="1">Cytoplasm</location>
    </subcellularLocation>
    <subcellularLocation>
        <location evidence="6">Postsynaptic density</location>
    </subcellularLocation>
</comment>
<feature type="compositionally biased region" description="Polar residues" evidence="8">
    <location>
        <begin position="185"/>
        <end position="203"/>
    </location>
</feature>
<dbReference type="Pfam" id="PF00568">
    <property type="entry name" value="WH1"/>
    <property type="match status" value="1"/>
</dbReference>
<comment type="caution">
    <text evidence="10">The sequence shown here is derived from an EMBL/GenBank/DDBJ whole genome shotgun (WGS) entry which is preliminary data.</text>
</comment>
<dbReference type="SUPFAM" id="SSF50729">
    <property type="entry name" value="PH domain-like"/>
    <property type="match status" value="1"/>
</dbReference>
<dbReference type="InterPro" id="IPR044100">
    <property type="entry name" value="Homer_EVH1"/>
</dbReference>
<dbReference type="GO" id="GO:0014069">
    <property type="term" value="C:postsynaptic density"/>
    <property type="evidence" value="ECO:0007669"/>
    <property type="project" value="UniProtKB-SubCell"/>
</dbReference>
<dbReference type="InterPro" id="IPR045027">
    <property type="entry name" value="Homer"/>
</dbReference>
<dbReference type="SMART" id="SM00461">
    <property type="entry name" value="WH1"/>
    <property type="match status" value="1"/>
</dbReference>
<protein>
    <recommendedName>
        <fullName evidence="9">WH1 domain-containing protein</fullName>
    </recommendedName>
</protein>
<dbReference type="PANTHER" id="PTHR10918">
    <property type="entry name" value="HOMER"/>
    <property type="match status" value="1"/>
</dbReference>
<evidence type="ECO:0000313" key="11">
    <source>
        <dbReference type="Proteomes" id="UP001187531"/>
    </source>
</evidence>
<evidence type="ECO:0000313" key="10">
    <source>
        <dbReference type="EMBL" id="KAK2704588.1"/>
    </source>
</evidence>
<proteinExistence type="inferred from homology"/>
<feature type="compositionally biased region" description="Polar residues" evidence="8">
    <location>
        <begin position="117"/>
        <end position="157"/>
    </location>
</feature>
<dbReference type="EMBL" id="JAVRJZ010000021">
    <property type="protein sequence ID" value="KAK2704588.1"/>
    <property type="molecule type" value="Genomic_DNA"/>
</dbReference>
<dbReference type="GO" id="GO:0007216">
    <property type="term" value="P:G protein-coupled glutamate receptor signaling pathway"/>
    <property type="evidence" value="ECO:0007669"/>
    <property type="project" value="InterPro"/>
</dbReference>
<dbReference type="GO" id="GO:0005737">
    <property type="term" value="C:cytoplasm"/>
    <property type="evidence" value="ECO:0007669"/>
    <property type="project" value="UniProtKB-SubCell"/>
</dbReference>
<reference evidence="10" key="1">
    <citation type="submission" date="2023-07" db="EMBL/GenBank/DDBJ databases">
        <title>Chromosome-level genome assembly of Artemia franciscana.</title>
        <authorList>
            <person name="Jo E."/>
        </authorList>
    </citation>
    <scope>NUCLEOTIDE SEQUENCE</scope>
    <source>
        <tissue evidence="10">Whole body</tissue>
    </source>
</reference>
<comment type="similarity">
    <text evidence="5">Belongs to the Homer family.</text>
</comment>
<dbReference type="InterPro" id="IPR000697">
    <property type="entry name" value="WH1/EVH1_dom"/>
</dbReference>
<accession>A0AA88H4C5</accession>
<keyword evidence="4 7" id="KW-0175">Coiled coil</keyword>
<evidence type="ECO:0000256" key="3">
    <source>
        <dbReference type="ARBA" id="ARBA00023018"/>
    </source>
</evidence>
<keyword evidence="11" id="KW-1185">Reference proteome</keyword>
<feature type="domain" description="WH1" evidence="9">
    <location>
        <begin position="1"/>
        <end position="110"/>
    </location>
</feature>
<evidence type="ECO:0000256" key="4">
    <source>
        <dbReference type="ARBA" id="ARBA00023054"/>
    </source>
</evidence>
<evidence type="ECO:0000256" key="6">
    <source>
        <dbReference type="ARBA" id="ARBA00034105"/>
    </source>
</evidence>